<dbReference type="RefSeq" id="WP_117599762.1">
    <property type="nucleotide sequence ID" value="NZ_JAHOOT010000001.1"/>
</dbReference>
<dbReference type="PANTHER" id="PTHR31297">
    <property type="entry name" value="GLUCAN ENDO-1,6-BETA-GLUCOSIDASE B"/>
    <property type="match status" value="1"/>
</dbReference>
<keyword evidence="2 7" id="KW-0378">Hydrolase</keyword>
<dbReference type="PANTHER" id="PTHR31297:SF41">
    <property type="entry name" value="ENDOGLUCANASE, PUTATIVE (AFU_ORTHOLOGUE AFUA_5G01830)-RELATED"/>
    <property type="match status" value="1"/>
</dbReference>
<feature type="domain" description="Glycoside hydrolase family 5" evidence="9">
    <location>
        <begin position="244"/>
        <end position="542"/>
    </location>
</feature>
<dbReference type="Pfam" id="PF13004">
    <property type="entry name" value="BACON"/>
    <property type="match status" value="2"/>
</dbReference>
<dbReference type="PROSITE" id="PS51257">
    <property type="entry name" value="PROKAR_LIPOPROTEIN"/>
    <property type="match status" value="1"/>
</dbReference>
<evidence type="ECO:0000256" key="7">
    <source>
        <dbReference type="RuleBase" id="RU361153"/>
    </source>
</evidence>
<dbReference type="GO" id="GO:0030245">
    <property type="term" value="P:cellulose catabolic process"/>
    <property type="evidence" value="ECO:0007669"/>
    <property type="project" value="UniProtKB-KW"/>
</dbReference>
<comment type="caution">
    <text evidence="11">The sequence shown here is derived from an EMBL/GenBank/DDBJ whole genome shotgun (WGS) entry which is preliminary data.</text>
</comment>
<dbReference type="AlphaFoldDB" id="A0A3E5F2R7"/>
<dbReference type="Proteomes" id="UP000260759">
    <property type="component" value="Unassembled WGS sequence"/>
</dbReference>
<feature type="domain" description="BACON" evidence="10">
    <location>
        <begin position="160"/>
        <end position="213"/>
    </location>
</feature>
<evidence type="ECO:0000256" key="8">
    <source>
        <dbReference type="SAM" id="SignalP"/>
    </source>
</evidence>
<dbReference type="GO" id="GO:0005576">
    <property type="term" value="C:extracellular region"/>
    <property type="evidence" value="ECO:0007669"/>
    <property type="project" value="TreeGrafter"/>
</dbReference>
<dbReference type="InterPro" id="IPR001547">
    <property type="entry name" value="Glyco_hydro_5"/>
</dbReference>
<evidence type="ECO:0000256" key="4">
    <source>
        <dbReference type="ARBA" id="ARBA00023277"/>
    </source>
</evidence>
<evidence type="ECO:0000256" key="3">
    <source>
        <dbReference type="ARBA" id="ARBA00023001"/>
    </source>
</evidence>
<dbReference type="GO" id="GO:0009986">
    <property type="term" value="C:cell surface"/>
    <property type="evidence" value="ECO:0007669"/>
    <property type="project" value="TreeGrafter"/>
</dbReference>
<keyword evidence="8" id="KW-0732">Signal</keyword>
<feature type="signal peptide" evidence="8">
    <location>
        <begin position="1"/>
        <end position="25"/>
    </location>
</feature>
<keyword evidence="6" id="KW-0624">Polysaccharide degradation</keyword>
<dbReference type="GO" id="GO:0008422">
    <property type="term" value="F:beta-glucosidase activity"/>
    <property type="evidence" value="ECO:0007669"/>
    <property type="project" value="TreeGrafter"/>
</dbReference>
<keyword evidence="5 7" id="KW-0326">Glycosidase</keyword>
<dbReference type="InterPro" id="IPR013783">
    <property type="entry name" value="Ig-like_fold"/>
</dbReference>
<evidence type="ECO:0000256" key="1">
    <source>
        <dbReference type="ARBA" id="ARBA00005641"/>
    </source>
</evidence>
<evidence type="ECO:0000256" key="6">
    <source>
        <dbReference type="ARBA" id="ARBA00023326"/>
    </source>
</evidence>
<reference evidence="11 12" key="1">
    <citation type="submission" date="2018-08" db="EMBL/GenBank/DDBJ databases">
        <title>A genome reference for cultivated species of the human gut microbiota.</title>
        <authorList>
            <person name="Zou Y."/>
            <person name="Xue W."/>
            <person name="Luo G."/>
        </authorList>
    </citation>
    <scope>NUCLEOTIDE SEQUENCE [LARGE SCALE GENOMIC DNA]</scope>
    <source>
        <strain evidence="11 12">OM03-4</strain>
    </source>
</reference>
<evidence type="ECO:0000256" key="5">
    <source>
        <dbReference type="ARBA" id="ARBA00023295"/>
    </source>
</evidence>
<evidence type="ECO:0000259" key="10">
    <source>
        <dbReference type="Pfam" id="PF13004"/>
    </source>
</evidence>
<gene>
    <name evidence="11" type="ORF">DXB37_04235</name>
</gene>
<name>A0A3E5F2R7_BACUN</name>
<comment type="similarity">
    <text evidence="1 7">Belongs to the glycosyl hydrolase 5 (cellulase A) family.</text>
</comment>
<dbReference type="InterPro" id="IPR050386">
    <property type="entry name" value="Glycosyl_hydrolase_5"/>
</dbReference>
<dbReference type="Pfam" id="PF00150">
    <property type="entry name" value="Cellulase"/>
    <property type="match status" value="1"/>
</dbReference>
<organism evidence="11 12">
    <name type="scientific">Bacteroides uniformis</name>
    <dbReference type="NCBI Taxonomy" id="820"/>
    <lineage>
        <taxon>Bacteria</taxon>
        <taxon>Pseudomonadati</taxon>
        <taxon>Bacteroidota</taxon>
        <taxon>Bacteroidia</taxon>
        <taxon>Bacteroidales</taxon>
        <taxon>Bacteroidaceae</taxon>
        <taxon>Bacteroides</taxon>
    </lineage>
</organism>
<feature type="domain" description="BACON" evidence="10">
    <location>
        <begin position="69"/>
        <end position="125"/>
    </location>
</feature>
<proteinExistence type="inferred from homology"/>
<dbReference type="Gene3D" id="2.60.40.10">
    <property type="entry name" value="Immunoglobulins"/>
    <property type="match status" value="2"/>
</dbReference>
<dbReference type="Gene3D" id="3.20.20.80">
    <property type="entry name" value="Glycosidases"/>
    <property type="match status" value="1"/>
</dbReference>
<dbReference type="InterPro" id="IPR024361">
    <property type="entry name" value="BACON"/>
</dbReference>
<evidence type="ECO:0000256" key="2">
    <source>
        <dbReference type="ARBA" id="ARBA00022801"/>
    </source>
</evidence>
<protein>
    <submittedName>
        <fullName evidence="11">Glycosyl hydrolase family 5</fullName>
    </submittedName>
</protein>
<evidence type="ECO:0000313" key="12">
    <source>
        <dbReference type="Proteomes" id="UP000260759"/>
    </source>
</evidence>
<accession>A0A3E5F2R7</accession>
<keyword evidence="4" id="KW-0119">Carbohydrate metabolism</keyword>
<feature type="chain" id="PRO_5017751817" evidence="8">
    <location>
        <begin position="26"/>
        <end position="575"/>
    </location>
</feature>
<dbReference type="CDD" id="cd14948">
    <property type="entry name" value="BACON"/>
    <property type="match status" value="1"/>
</dbReference>
<dbReference type="InterPro" id="IPR017853">
    <property type="entry name" value="GH"/>
</dbReference>
<dbReference type="EMBL" id="QSVA01000003">
    <property type="protein sequence ID" value="RGN95804.1"/>
    <property type="molecule type" value="Genomic_DNA"/>
</dbReference>
<sequence>MKNIIKRFQISLVLLALFLSSFVSACSSDDETVTPEITIPEKILMNGMTFSKVGGTSTLNIKSNVALEVTSSAPDWCKVTAENSTSSTILKYAVTTEANTEPSDREANVMVKSGGSEVGHFIVKQTAADGLVVESTTFPEKVPAEGGNYIVTLITNGDVQVAVDSDWIKEVSTRAAMSEAVKSFIVSVNYGTARSGLITLTLGTLTETVVVSQMAGQLPDEGMESDAMTLAAKMYAGWNLGNTLEAIGGETAWGNPKVTAELIKSVKELGFNAVRIPCSWDQYIEDGGTYKVKDEWLNRVYEVVGYCVSNDMYAIVNIHWDGGWLENNCTADKQEANNKKQKALWTQIANKLNVYDEHLLFAGCNEPNVENTAQMAVLKSYEQTFIDAVRTTGGNNAVRNLIVQGPSTDIGKTDNLFGDMPTDVVKDRLMVEVHYYTPWTFCGLEKDEDWGRMAYFWGDYKVEGSNRNATSGDMTEMSELFAKMKSQFVDKGIPVILGEYGAMVRTGLGENQEAHNKSREQFNEVVTREAKNHGMVPFFWDGGTFAMIKRADGTIGDKYTYDGIMRGAKEGKYPF</sequence>
<evidence type="ECO:0000259" key="9">
    <source>
        <dbReference type="Pfam" id="PF00150"/>
    </source>
</evidence>
<dbReference type="SUPFAM" id="SSF51445">
    <property type="entry name" value="(Trans)glycosidases"/>
    <property type="match status" value="1"/>
</dbReference>
<keyword evidence="3" id="KW-0136">Cellulose degradation</keyword>
<evidence type="ECO:0000313" key="11">
    <source>
        <dbReference type="EMBL" id="RGN95804.1"/>
    </source>
</evidence>